<feature type="domain" description="Bacteriophage phiJL001 Gp84 C-terminal" evidence="2">
    <location>
        <begin position="240"/>
        <end position="320"/>
    </location>
</feature>
<evidence type="ECO:0000313" key="3">
    <source>
        <dbReference type="EMBL" id="VDS07887.1"/>
    </source>
</evidence>
<dbReference type="Pfam" id="PF09931">
    <property type="entry name" value="Phage_phiJL001_Gp84_N"/>
    <property type="match status" value="1"/>
</dbReference>
<dbReference type="InterPro" id="IPR018964">
    <property type="entry name" value="Phage_phiJL001_Gp84_C"/>
</dbReference>
<sequence length="323" mass="34570">MSGNGNGPGVAPIWGIVFALMLIMFALLTGTEAGMSNLISASVQRRVVGSATRKSVLLYMADKVADNGSGTRSDGEVLGFTDHDRVLSFGGTDFEPESGFTASEIRGGADLAVDSQDAKRVLTSDRITETDIIDGRWDNALAEVCRVNWRATGQRVLLRRGSIGEMQRGRVALVAEMRSLAHVLGQTVGRAYQGTYDAALGDRRCGIDLDDPVYSATGAVEDAIRDRAFTAIGLGTYATRWFAFGYLEWTAGANTGRPAEVMLHEKASDVVTITLLEAPVRPISGGDGFTIRAGCDKRSATCAAKFANILNFRGFPHIPGRTR</sequence>
<dbReference type="Proteomes" id="UP000270743">
    <property type="component" value="Unassembled WGS sequence"/>
</dbReference>
<dbReference type="EMBL" id="UZWE01000024">
    <property type="protein sequence ID" value="VDS07887.1"/>
    <property type="molecule type" value="Genomic_DNA"/>
</dbReference>
<evidence type="ECO:0000313" key="4">
    <source>
        <dbReference type="Proteomes" id="UP000270743"/>
    </source>
</evidence>
<reference evidence="3 4" key="1">
    <citation type="submission" date="2018-12" db="EMBL/GenBank/DDBJ databases">
        <authorList>
            <person name="Criscuolo A."/>
        </authorList>
    </citation>
    <scope>NUCLEOTIDE SEQUENCE [LARGE SCALE GENOMIC DNA]</scope>
    <source>
        <strain evidence="3">ACIP1116241</strain>
    </source>
</reference>
<accession>A0A3S4CXE8</accession>
<evidence type="ECO:0000256" key="1">
    <source>
        <dbReference type="SAM" id="Phobius"/>
    </source>
</evidence>
<dbReference type="AlphaFoldDB" id="A0A3S4CXE8"/>
<organism evidence="3 4">
    <name type="scientific">Paracoccus haematequi</name>
    <dbReference type="NCBI Taxonomy" id="2491866"/>
    <lineage>
        <taxon>Bacteria</taxon>
        <taxon>Pseudomonadati</taxon>
        <taxon>Pseudomonadota</taxon>
        <taxon>Alphaproteobacteria</taxon>
        <taxon>Rhodobacterales</taxon>
        <taxon>Paracoccaceae</taxon>
        <taxon>Paracoccus</taxon>
    </lineage>
</organism>
<proteinExistence type="predicted"/>
<feature type="transmembrane region" description="Helical" evidence="1">
    <location>
        <begin position="12"/>
        <end position="30"/>
    </location>
</feature>
<protein>
    <recommendedName>
        <fullName evidence="2">Bacteriophage phiJL001 Gp84 C-terminal domain-containing protein</fullName>
    </recommendedName>
</protein>
<keyword evidence="1" id="KW-1133">Transmembrane helix</keyword>
<name>A0A3S4CXE8_9RHOB</name>
<dbReference type="NCBIfam" id="TIGR02218">
    <property type="entry name" value="phg_TIGR02218"/>
    <property type="match status" value="1"/>
</dbReference>
<dbReference type="RefSeq" id="WP_338142916.1">
    <property type="nucleotide sequence ID" value="NZ_UZWE01000024.1"/>
</dbReference>
<evidence type="ECO:0000259" key="2">
    <source>
        <dbReference type="Pfam" id="PF09356"/>
    </source>
</evidence>
<gene>
    <name evidence="3" type="ORF">PARHAE_01066</name>
</gene>
<keyword evidence="1" id="KW-0472">Membrane</keyword>
<dbReference type="InterPro" id="IPR011928">
    <property type="entry name" value="Phage_phiJL001_Gp84"/>
</dbReference>
<dbReference type="Pfam" id="PF09356">
    <property type="entry name" value="Phage_BR0599"/>
    <property type="match status" value="1"/>
</dbReference>
<keyword evidence="4" id="KW-1185">Reference proteome</keyword>
<keyword evidence="1" id="KW-0812">Transmembrane</keyword>